<dbReference type="EMBL" id="JADCNL010000009">
    <property type="protein sequence ID" value="KAG0467521.1"/>
    <property type="molecule type" value="Genomic_DNA"/>
</dbReference>
<dbReference type="AlphaFoldDB" id="A0A835QB51"/>
<dbReference type="PANTHER" id="PTHR31104">
    <property type="entry name" value="PEPTIDE-N4-(N-ACETYL-BETA-GLUCOSAMINYL)ASPARAGINE AMIDASE A PROTEIN"/>
    <property type="match status" value="1"/>
</dbReference>
<evidence type="ECO:0000313" key="3">
    <source>
        <dbReference type="EMBL" id="KAG0467521.1"/>
    </source>
</evidence>
<evidence type="ECO:0000313" key="4">
    <source>
        <dbReference type="Proteomes" id="UP000636800"/>
    </source>
</evidence>
<accession>A0A835QB51</accession>
<name>A0A835QB51_VANPL</name>
<dbReference type="Proteomes" id="UP000636800">
    <property type="component" value="Unassembled WGS sequence"/>
</dbReference>
<dbReference type="Pfam" id="PF12222">
    <property type="entry name" value="PNGaseA"/>
    <property type="match status" value="1"/>
</dbReference>
<feature type="chain" id="PRO_5032937300" description="Peptide N-acetyl-beta-D-glucosaminyl asparaginase amidase A N-terminal domain-containing protein" evidence="1">
    <location>
        <begin position="24"/>
        <end position="591"/>
    </location>
</feature>
<organism evidence="3 4">
    <name type="scientific">Vanilla planifolia</name>
    <name type="common">Vanilla</name>
    <dbReference type="NCBI Taxonomy" id="51239"/>
    <lineage>
        <taxon>Eukaryota</taxon>
        <taxon>Viridiplantae</taxon>
        <taxon>Streptophyta</taxon>
        <taxon>Embryophyta</taxon>
        <taxon>Tracheophyta</taxon>
        <taxon>Spermatophyta</taxon>
        <taxon>Magnoliopsida</taxon>
        <taxon>Liliopsida</taxon>
        <taxon>Asparagales</taxon>
        <taxon>Orchidaceae</taxon>
        <taxon>Vanilloideae</taxon>
        <taxon>Vanilleae</taxon>
        <taxon>Vanilla</taxon>
    </lineage>
</organism>
<sequence>MSSTNYLVLLLLPMLLHRGAVTSFPIPQPPPAPENTTLEYIDPTLPPLLPDRSPKCSIMVLQHVFADTAGAPPISAPYSPPLDCPSPWSRVVLDLSASASDLQKDRVAAIWLSGAELLRTSTPYPLSPGVFWRVRKDITRYTSLLRSPSLPDDDNSTDPSSSTSPAFISMMLENSNSTFPGFYSVNVSIHFYRGGVKTEGEPIRLSAHPVIRGLYRDPADLILPVSNELGECGHGFWFRVHNESDSQLVTLTIPNNTYRAVLELYVSHHSLDEYWYANPLRASDSKANGGFRQVVVTIDNLYAGSVVPFPLVYPGSINPFFWAPVAAIGAYDFPSYDLDLTPFVGLLLNGREHEFRLAVKDSRPFWLVSGNLHLWLDAWSDGVEGALVRHRVPPMRLSRQASWRGKDGKSAVDGQVIVRFLGWVCSSKGNVTTSIRQRLKFKSRVEVVGKGAVKQAAMEVKTRMDVKESVNRAMTGKASVSVEAPLVMRTERASGGGGTVLERTSMVHGLTEERSMETKGELESSTVADRQEAVGSVLVGRDGRAVWGGGDTKSVYLFRNQKACYLRTVNVMGGKVTEDVETAACDAVADA</sequence>
<dbReference type="InterPro" id="IPR056948">
    <property type="entry name" value="PNGaseA_N"/>
</dbReference>
<protein>
    <recommendedName>
        <fullName evidence="2">Peptide N-acetyl-beta-D-glucosaminyl asparaginase amidase A N-terminal domain-containing protein</fullName>
    </recommendedName>
</protein>
<keyword evidence="4" id="KW-1185">Reference proteome</keyword>
<reference evidence="3 4" key="1">
    <citation type="journal article" date="2020" name="Nat. Food">
        <title>A phased Vanilla planifolia genome enables genetic improvement of flavour and production.</title>
        <authorList>
            <person name="Hasing T."/>
            <person name="Tang H."/>
            <person name="Brym M."/>
            <person name="Khazi F."/>
            <person name="Huang T."/>
            <person name="Chambers A.H."/>
        </authorList>
    </citation>
    <scope>NUCLEOTIDE SEQUENCE [LARGE SCALE GENOMIC DNA]</scope>
    <source>
        <tissue evidence="3">Leaf</tissue>
    </source>
</reference>
<dbReference type="InterPro" id="IPR021102">
    <property type="entry name" value="PNGase_A"/>
</dbReference>
<feature type="domain" description="Peptide N-acetyl-beta-D-glucosaminyl asparaginase amidase A N-terminal" evidence="2">
    <location>
        <begin position="52"/>
        <end position="389"/>
    </location>
</feature>
<keyword evidence="1" id="KW-0732">Signal</keyword>
<gene>
    <name evidence="3" type="ORF">HPP92_019101</name>
</gene>
<dbReference type="OrthoDB" id="10264544at2759"/>
<evidence type="ECO:0000259" key="2">
    <source>
        <dbReference type="Pfam" id="PF12222"/>
    </source>
</evidence>
<evidence type="ECO:0000256" key="1">
    <source>
        <dbReference type="SAM" id="SignalP"/>
    </source>
</evidence>
<proteinExistence type="predicted"/>
<comment type="caution">
    <text evidence="3">The sequence shown here is derived from an EMBL/GenBank/DDBJ whole genome shotgun (WGS) entry which is preliminary data.</text>
</comment>
<feature type="signal peptide" evidence="1">
    <location>
        <begin position="1"/>
        <end position="23"/>
    </location>
</feature>